<organism evidence="3 4">
    <name type="scientific">Natranaerobius thermophilus (strain ATCC BAA-1301 / DSM 18059 / JW/NM-WN-LF)</name>
    <dbReference type="NCBI Taxonomy" id="457570"/>
    <lineage>
        <taxon>Bacteria</taxon>
        <taxon>Bacillati</taxon>
        <taxon>Bacillota</taxon>
        <taxon>Clostridia</taxon>
        <taxon>Natranaerobiales</taxon>
        <taxon>Natranaerobiaceae</taxon>
        <taxon>Natranaerobius</taxon>
    </lineage>
</organism>
<dbReference type="eggNOG" id="COG0438">
    <property type="taxonomic scope" value="Bacteria"/>
</dbReference>
<accession>B2A5Q3</accession>
<dbReference type="RefSeq" id="WP_012446888.1">
    <property type="nucleotide sequence ID" value="NC_010718.1"/>
</dbReference>
<dbReference type="EMBL" id="CP001034">
    <property type="protein sequence ID" value="ACB84001.1"/>
    <property type="molecule type" value="Genomic_DNA"/>
</dbReference>
<dbReference type="SUPFAM" id="SSF53756">
    <property type="entry name" value="UDP-Glycosyltransferase/glycogen phosphorylase"/>
    <property type="match status" value="1"/>
</dbReference>
<dbReference type="Gene3D" id="3.40.50.2000">
    <property type="entry name" value="Glycogen Phosphorylase B"/>
    <property type="match status" value="2"/>
</dbReference>
<dbReference type="InParanoid" id="B2A5Q3"/>
<feature type="domain" description="Glycosyl transferase family 1" evidence="1">
    <location>
        <begin position="220"/>
        <end position="382"/>
    </location>
</feature>
<feature type="domain" description="Glycosyltransferase subfamily 4-like N-terminal" evidence="2">
    <location>
        <begin position="48"/>
        <end position="206"/>
    </location>
</feature>
<keyword evidence="4" id="KW-1185">Reference proteome</keyword>
<protein>
    <submittedName>
        <fullName evidence="3">Glycosyl transferase group 1</fullName>
    </submittedName>
</protein>
<dbReference type="FunCoup" id="B2A5Q3">
    <property type="interactions" value="21"/>
</dbReference>
<dbReference type="OrthoDB" id="3199616at2"/>
<sequence>MALCFFVFREIIHIGRDKRDNLKELKQLCIKGVQKNMKVLQVYRPVEGGIKRHLEILDQNLPNHNIIPVFCGPQDDMNSLNISDNYQLEITDGLNIQVLANNVYRLRNIVSKVKPDIIHSHGYKASAVVYGLSPFLRIPWISTLHGYKTWGRNITTKRTVFDLMSKQVLQRPQKVLCVSKALQKELHSIGMEEDKCKVVYNGIPISQYHQNVDDIFGGNYHRPNSKLITYIGRMMPDKGLDTFLTAIKILVDKYKSYIDSMNLQFVIAGDGPWRNYYEQMSWEWKIAPYITFLGYRKDISNILKQSYALCIPSRYEGQSITAVEAMASFCPVIASRTGGLQEILSHGETGLLIRRNDPLELAQKIILILKNKHLRRQLIFKAYYKALKNFSDKKMTSEIVETYNEVAKNVRV</sequence>
<evidence type="ECO:0000259" key="2">
    <source>
        <dbReference type="Pfam" id="PF13439"/>
    </source>
</evidence>
<dbReference type="Pfam" id="PF00534">
    <property type="entry name" value="Glycos_transf_1"/>
    <property type="match status" value="1"/>
</dbReference>
<keyword evidence="3" id="KW-0808">Transferase</keyword>
<dbReference type="KEGG" id="nth:Nther_0405"/>
<gene>
    <name evidence="3" type="ordered locus">Nther_0405</name>
</gene>
<reference evidence="3 4" key="2">
    <citation type="journal article" date="2011" name="J. Bacteriol.">
        <title>Complete genome sequence of the anaerobic, halophilic alkalithermophile Natranaerobius thermophilus JW/NM-WN-LF.</title>
        <authorList>
            <person name="Zhao B."/>
            <person name="Mesbah N.M."/>
            <person name="Dalin E."/>
            <person name="Goodwin L."/>
            <person name="Nolan M."/>
            <person name="Pitluck S."/>
            <person name="Chertkov O."/>
            <person name="Brettin T.S."/>
            <person name="Han J."/>
            <person name="Larimer F.W."/>
            <person name="Land M.L."/>
            <person name="Hauser L."/>
            <person name="Kyrpides N."/>
            <person name="Wiegel J."/>
        </authorList>
    </citation>
    <scope>NUCLEOTIDE SEQUENCE [LARGE SCALE GENOMIC DNA]</scope>
    <source>
        <strain evidence="4">ATCC BAA-1301 / DSM 18059 / JW/NM-WN-LF</strain>
    </source>
</reference>
<dbReference type="eggNOG" id="COG0297">
    <property type="taxonomic scope" value="Bacteria"/>
</dbReference>
<evidence type="ECO:0000313" key="3">
    <source>
        <dbReference type="EMBL" id="ACB84001.1"/>
    </source>
</evidence>
<dbReference type="Pfam" id="PF13439">
    <property type="entry name" value="Glyco_transf_4"/>
    <property type="match status" value="1"/>
</dbReference>
<dbReference type="AlphaFoldDB" id="B2A5Q3"/>
<evidence type="ECO:0000259" key="1">
    <source>
        <dbReference type="Pfam" id="PF00534"/>
    </source>
</evidence>
<dbReference type="HOGENOM" id="CLU_009583_0_3_9"/>
<evidence type="ECO:0000313" key="4">
    <source>
        <dbReference type="Proteomes" id="UP000001683"/>
    </source>
</evidence>
<dbReference type="GO" id="GO:0016757">
    <property type="term" value="F:glycosyltransferase activity"/>
    <property type="evidence" value="ECO:0007669"/>
    <property type="project" value="InterPro"/>
</dbReference>
<dbReference type="PANTHER" id="PTHR12526:SF638">
    <property type="entry name" value="SPORE COAT PROTEIN SA"/>
    <property type="match status" value="1"/>
</dbReference>
<dbReference type="Proteomes" id="UP000001683">
    <property type="component" value="Chromosome"/>
</dbReference>
<dbReference type="InterPro" id="IPR028098">
    <property type="entry name" value="Glyco_trans_4-like_N"/>
</dbReference>
<dbReference type="CDD" id="cd03801">
    <property type="entry name" value="GT4_PimA-like"/>
    <property type="match status" value="1"/>
</dbReference>
<dbReference type="STRING" id="457570.Nther_0405"/>
<reference evidence="3 4" key="1">
    <citation type="submission" date="2008-04" db="EMBL/GenBank/DDBJ databases">
        <title>Complete sequence of chromosome of Natranaerobius thermophilus JW/NM-WN-LF.</title>
        <authorList>
            <consortium name="US DOE Joint Genome Institute"/>
            <person name="Copeland A."/>
            <person name="Lucas S."/>
            <person name="Lapidus A."/>
            <person name="Glavina del Rio T."/>
            <person name="Dalin E."/>
            <person name="Tice H."/>
            <person name="Bruce D."/>
            <person name="Goodwin L."/>
            <person name="Pitluck S."/>
            <person name="Chertkov O."/>
            <person name="Brettin T."/>
            <person name="Detter J.C."/>
            <person name="Han C."/>
            <person name="Kuske C.R."/>
            <person name="Schmutz J."/>
            <person name="Larimer F."/>
            <person name="Land M."/>
            <person name="Hauser L."/>
            <person name="Kyrpides N."/>
            <person name="Lykidis A."/>
            <person name="Mesbah N.M."/>
            <person name="Wiegel J."/>
        </authorList>
    </citation>
    <scope>NUCLEOTIDE SEQUENCE [LARGE SCALE GENOMIC DNA]</scope>
    <source>
        <strain evidence="4">ATCC BAA-1301 / DSM 18059 / JW/NM-WN-LF</strain>
    </source>
</reference>
<dbReference type="InterPro" id="IPR001296">
    <property type="entry name" value="Glyco_trans_1"/>
</dbReference>
<name>B2A5Q3_NATTJ</name>
<proteinExistence type="predicted"/>
<dbReference type="PANTHER" id="PTHR12526">
    <property type="entry name" value="GLYCOSYLTRANSFERASE"/>
    <property type="match status" value="1"/>
</dbReference>